<evidence type="ECO:0000256" key="3">
    <source>
        <dbReference type="ARBA" id="ARBA00022806"/>
    </source>
</evidence>
<dbReference type="Proteomes" id="UP001314170">
    <property type="component" value="Unassembled WGS sequence"/>
</dbReference>
<dbReference type="EMBL" id="CAWUPB010001156">
    <property type="protein sequence ID" value="CAK7338865.1"/>
    <property type="molecule type" value="Genomic_DNA"/>
</dbReference>
<dbReference type="GO" id="GO:0016787">
    <property type="term" value="F:hydrolase activity"/>
    <property type="evidence" value="ECO:0007669"/>
    <property type="project" value="UniProtKB-KW"/>
</dbReference>
<feature type="domain" description="DNA2/NAM7 helicase helicase" evidence="5">
    <location>
        <begin position="292"/>
        <end position="690"/>
    </location>
</feature>
<dbReference type="InterPro" id="IPR041677">
    <property type="entry name" value="DNA2/NAM7_AAA_11"/>
</dbReference>
<keyword evidence="4" id="KW-0067">ATP-binding</keyword>
<evidence type="ECO:0000259" key="5">
    <source>
        <dbReference type="Pfam" id="PF13086"/>
    </source>
</evidence>
<dbReference type="FunFam" id="3.40.50.300:FF:000326">
    <property type="entry name" value="P-loop containing nucleoside triphosphate hydrolase"/>
    <property type="match status" value="1"/>
</dbReference>
<keyword evidence="1" id="KW-0547">Nucleotide-binding</keyword>
<accession>A0AAV1RQ91</accession>
<evidence type="ECO:0000256" key="2">
    <source>
        <dbReference type="ARBA" id="ARBA00022801"/>
    </source>
</evidence>
<dbReference type="GO" id="GO:0004386">
    <property type="term" value="F:helicase activity"/>
    <property type="evidence" value="ECO:0007669"/>
    <property type="project" value="UniProtKB-KW"/>
</dbReference>
<evidence type="ECO:0000256" key="4">
    <source>
        <dbReference type="ARBA" id="ARBA00022840"/>
    </source>
</evidence>
<evidence type="ECO:0008006" key="9">
    <source>
        <dbReference type="Google" id="ProtNLM"/>
    </source>
</evidence>
<dbReference type="SUPFAM" id="SSF52540">
    <property type="entry name" value="P-loop containing nucleoside triphosphate hydrolases"/>
    <property type="match status" value="1"/>
</dbReference>
<sequence>MSVSSTLKLFFSSFLPKAGLIVNISGQKGETMAKRECHVKKEKLPGRELINVVFAWSVQDVLNKGFYRNQVEKIPESFMSKAHYMKSFIPPLLEETHADLFSSTESLAGAPRCKILSVRKPKSYNPATNDLFYKITVERSWRGYVPWVGDLIALTNVKPKCFYDLINPQQSYLVAFVHAANGGNLSILSSKPIEDEEGSRMKETVLFAVRLINLTTNLRIWNALNSELEGKNMNIIEKVLQNNFTNTLLFIPVYVQSSSHTIHVENCTLCSSGENSGVASSCIRDTLPSFSLNDSQEAAVLSCIHTMGCCHQPTVKLIWGPPGTGKTKTVGFLLYTLLRMKCRTLTCAPTNIAVLEVAGRVLSSAVDLYGYEGYGMGDIVLFGNQKRMTIEDHNELLHVFLDNRVNILVRCFGPSGWDSSLESMISLLEHMEEQFRLWLQDDNEEDEDDEKINTIQEREEKKNNQSNTETRSKKIWKEIEKADVQALKENENRKKQKARCDPLTYGKSLRRRFKSTSERLKFCIVNLYSHLPTSFIPLEVMKNMMRALDLVESLEILLHRFSVATKQSKQARKECKDVGSRFDNHMQLWNVVKDCLNRLRLLPQTFALPRLKSRFAIKKFCLTNACLIFCTVSSSAKLHIKGLAPLRFLVIDEAAQLKECESTIPLQLPGLLHAILIGDERQLPAMVNSKISEKARFGRSLFERLIKIGCKKHLLNIQYRMHPSISLFPNTEFYGRRILDGPNVTETGYRREFLKGKMFGSYSFINIAHGKEDFDEHRSCINFVEVAVVAEIVGSLFKEFLAAKKKVSVGVISPYAAQVSAIQEKIGKGISDSHSDFSVNVRAVDGFQGGEEDVIIISTVRSNDKGSVGFVSNRQRANVALTRARHCLWILGNAASLVRSDSIWKKLVNDAKDRQCFHNADEDKNLAQAITASLIELGQHDVLLQTDSLLFQNARWKVCFSNDFRRSMARVRKVGICKEVLSLLAKLSNGWRPSRKKRNQIVHKGICGPLLEQHKVGEQLHLVWTVDIHCENSFYLQVLQVWGILPSSDIPKLAMNLDTLFRNYTEELMNCCLYKCKEGKLVVPMRWPVETNSFSDASCSEADVVQFSKLLTLLSLKDKSSTKTMEAEKESVNVKPSDYICRVDDDAR</sequence>
<evidence type="ECO:0000313" key="7">
    <source>
        <dbReference type="EMBL" id="CAK7338865.1"/>
    </source>
</evidence>
<keyword evidence="8" id="KW-1185">Reference proteome</keyword>
<reference evidence="7 8" key="1">
    <citation type="submission" date="2024-01" db="EMBL/GenBank/DDBJ databases">
        <authorList>
            <person name="Waweru B."/>
        </authorList>
    </citation>
    <scope>NUCLEOTIDE SEQUENCE [LARGE SCALE GENOMIC DNA]</scope>
</reference>
<dbReference type="CDD" id="cd18808">
    <property type="entry name" value="SF1_C_Upf1"/>
    <property type="match status" value="1"/>
</dbReference>
<dbReference type="InterPro" id="IPR041679">
    <property type="entry name" value="DNA2/NAM7-like_C"/>
</dbReference>
<proteinExistence type="predicted"/>
<dbReference type="Pfam" id="PF13087">
    <property type="entry name" value="AAA_12"/>
    <property type="match status" value="1"/>
</dbReference>
<comment type="caution">
    <text evidence="7">The sequence shown here is derived from an EMBL/GenBank/DDBJ whole genome shotgun (WGS) entry which is preliminary data.</text>
</comment>
<evidence type="ECO:0000256" key="1">
    <source>
        <dbReference type="ARBA" id="ARBA00022741"/>
    </source>
</evidence>
<name>A0AAV1RQ91_9ROSI</name>
<keyword evidence="3" id="KW-0347">Helicase</keyword>
<evidence type="ECO:0000259" key="6">
    <source>
        <dbReference type="Pfam" id="PF13087"/>
    </source>
</evidence>
<protein>
    <recommendedName>
        <fullName evidence="9">Helicase MAGATAMA 3</fullName>
    </recommendedName>
</protein>
<dbReference type="PANTHER" id="PTHR10887">
    <property type="entry name" value="DNA2/NAM7 HELICASE FAMILY"/>
    <property type="match status" value="1"/>
</dbReference>
<dbReference type="InterPro" id="IPR027417">
    <property type="entry name" value="P-loop_NTPase"/>
</dbReference>
<gene>
    <name evidence="7" type="ORF">DCAF_LOCUS13913</name>
</gene>
<dbReference type="InterPro" id="IPR045055">
    <property type="entry name" value="DNA2/NAM7-like"/>
</dbReference>
<keyword evidence="2" id="KW-0378">Hydrolase</keyword>
<dbReference type="GO" id="GO:0005694">
    <property type="term" value="C:chromosome"/>
    <property type="evidence" value="ECO:0007669"/>
    <property type="project" value="UniProtKB-ARBA"/>
</dbReference>
<dbReference type="InterPro" id="IPR047187">
    <property type="entry name" value="SF1_C_Upf1"/>
</dbReference>
<organism evidence="7 8">
    <name type="scientific">Dovyalis caffra</name>
    <dbReference type="NCBI Taxonomy" id="77055"/>
    <lineage>
        <taxon>Eukaryota</taxon>
        <taxon>Viridiplantae</taxon>
        <taxon>Streptophyta</taxon>
        <taxon>Embryophyta</taxon>
        <taxon>Tracheophyta</taxon>
        <taxon>Spermatophyta</taxon>
        <taxon>Magnoliopsida</taxon>
        <taxon>eudicotyledons</taxon>
        <taxon>Gunneridae</taxon>
        <taxon>Pentapetalae</taxon>
        <taxon>rosids</taxon>
        <taxon>fabids</taxon>
        <taxon>Malpighiales</taxon>
        <taxon>Salicaceae</taxon>
        <taxon>Flacourtieae</taxon>
        <taxon>Dovyalis</taxon>
    </lineage>
</organism>
<dbReference type="AlphaFoldDB" id="A0AAV1RQ91"/>
<dbReference type="GO" id="GO:0005524">
    <property type="term" value="F:ATP binding"/>
    <property type="evidence" value="ECO:0007669"/>
    <property type="project" value="UniProtKB-KW"/>
</dbReference>
<dbReference type="Gene3D" id="3.40.50.300">
    <property type="entry name" value="P-loop containing nucleotide triphosphate hydrolases"/>
    <property type="match status" value="2"/>
</dbReference>
<evidence type="ECO:0000313" key="8">
    <source>
        <dbReference type="Proteomes" id="UP001314170"/>
    </source>
</evidence>
<feature type="domain" description="DNA2/NAM7 helicase-like C-terminal" evidence="6">
    <location>
        <begin position="698"/>
        <end position="894"/>
    </location>
</feature>
<dbReference type="Pfam" id="PF13086">
    <property type="entry name" value="AAA_11"/>
    <property type="match status" value="1"/>
</dbReference>
<dbReference type="PANTHER" id="PTHR10887:SF522">
    <property type="entry name" value="P-LOOP CONTAINING NUCLEOSIDE TRIPHOSPHATE HYDROLASES SUPERFAMILY PROTEIN"/>
    <property type="match status" value="1"/>
</dbReference>